<dbReference type="STRING" id="1045558.SAMN05216175_103377"/>
<evidence type="ECO:0000313" key="8">
    <source>
        <dbReference type="EMBL" id="SFG13593.1"/>
    </source>
</evidence>
<comment type="subcellular location">
    <subcellularLocation>
        <location evidence="1">Cell membrane</location>
        <topology evidence="1">Multi-pass membrane protein</topology>
    </subcellularLocation>
</comment>
<dbReference type="Pfam" id="PF01027">
    <property type="entry name" value="Bax1-I"/>
    <property type="match status" value="1"/>
</dbReference>
<dbReference type="EMBL" id="FOOU01000003">
    <property type="protein sequence ID" value="SFG13593.1"/>
    <property type="molecule type" value="Genomic_DNA"/>
</dbReference>
<evidence type="ECO:0000256" key="5">
    <source>
        <dbReference type="ARBA" id="ARBA00022989"/>
    </source>
</evidence>
<dbReference type="OrthoDB" id="9813298at2"/>
<feature type="transmembrane region" description="Helical" evidence="7">
    <location>
        <begin position="74"/>
        <end position="95"/>
    </location>
</feature>
<organism evidence="8 9">
    <name type="scientific">Neptunomonas qingdaonensis</name>
    <dbReference type="NCBI Taxonomy" id="1045558"/>
    <lineage>
        <taxon>Bacteria</taxon>
        <taxon>Pseudomonadati</taxon>
        <taxon>Pseudomonadota</taxon>
        <taxon>Gammaproteobacteria</taxon>
        <taxon>Oceanospirillales</taxon>
        <taxon>Oceanospirillaceae</taxon>
        <taxon>Neptunomonas</taxon>
    </lineage>
</organism>
<keyword evidence="6 7" id="KW-0472">Membrane</keyword>
<keyword evidence="4 7" id="KW-0812">Transmembrane</keyword>
<dbReference type="RefSeq" id="WP_090726063.1">
    <property type="nucleotide sequence ID" value="NZ_FOOU01000003.1"/>
</dbReference>
<keyword evidence="8" id="KW-0645">Protease</keyword>
<feature type="transmembrane region" description="Helical" evidence="7">
    <location>
        <begin position="166"/>
        <end position="185"/>
    </location>
</feature>
<dbReference type="PANTHER" id="PTHR23291:SF115">
    <property type="entry name" value="MODULATOR OF FTSH PROTEASE YCCA"/>
    <property type="match status" value="1"/>
</dbReference>
<sequence length="226" mass="24312">MSNAHSIGTRSEQSVLQTNKVIRNTYMLLSMTLVFSAVTAGISMAINPPFFMYLGSVIVSFILLFVLNKKQNSAAALPLVFGFTGLLGFGLGPILNQYLGLPNGGEIIMTAMGMTALTFVGLSAYVLTSRKDFSFMGGFLSAGMMVAIIAMVAMFILPMFGVNVGGFHLALSALVVLLMAGFILYDTSNIVNGTYTNYIMATTSLYLNIYNLFIHLLMLTGILSDD</sequence>
<keyword evidence="3" id="KW-1003">Cell membrane</keyword>
<dbReference type="GO" id="GO:0008233">
    <property type="term" value="F:peptidase activity"/>
    <property type="evidence" value="ECO:0007669"/>
    <property type="project" value="UniProtKB-KW"/>
</dbReference>
<evidence type="ECO:0000256" key="2">
    <source>
        <dbReference type="ARBA" id="ARBA00010350"/>
    </source>
</evidence>
<dbReference type="Proteomes" id="UP000198623">
    <property type="component" value="Unassembled WGS sequence"/>
</dbReference>
<dbReference type="GO" id="GO:0006508">
    <property type="term" value="P:proteolysis"/>
    <property type="evidence" value="ECO:0007669"/>
    <property type="project" value="UniProtKB-KW"/>
</dbReference>
<protein>
    <submittedName>
        <fullName evidence="8">Modulator of FtsH protease</fullName>
    </submittedName>
</protein>
<feature type="transmembrane region" description="Helical" evidence="7">
    <location>
        <begin position="50"/>
        <end position="67"/>
    </location>
</feature>
<evidence type="ECO:0000256" key="7">
    <source>
        <dbReference type="RuleBase" id="RU004379"/>
    </source>
</evidence>
<keyword evidence="8" id="KW-0378">Hydrolase</keyword>
<feature type="transmembrane region" description="Helical" evidence="7">
    <location>
        <begin position="107"/>
        <end position="127"/>
    </location>
</feature>
<evidence type="ECO:0000256" key="6">
    <source>
        <dbReference type="ARBA" id="ARBA00023136"/>
    </source>
</evidence>
<dbReference type="InterPro" id="IPR006213">
    <property type="entry name" value="Bax_inhbtr1_CS"/>
</dbReference>
<comment type="similarity">
    <text evidence="2 7">Belongs to the BI1 family.</text>
</comment>
<dbReference type="CDD" id="cd10433">
    <property type="entry name" value="YccA_like"/>
    <property type="match status" value="1"/>
</dbReference>
<evidence type="ECO:0000256" key="3">
    <source>
        <dbReference type="ARBA" id="ARBA00022475"/>
    </source>
</evidence>
<keyword evidence="9" id="KW-1185">Reference proteome</keyword>
<dbReference type="GO" id="GO:0005886">
    <property type="term" value="C:plasma membrane"/>
    <property type="evidence" value="ECO:0007669"/>
    <property type="project" value="UniProtKB-SubCell"/>
</dbReference>
<evidence type="ECO:0000256" key="4">
    <source>
        <dbReference type="ARBA" id="ARBA00022692"/>
    </source>
</evidence>
<proteinExistence type="inferred from homology"/>
<dbReference type="PANTHER" id="PTHR23291">
    <property type="entry name" value="BAX INHIBITOR-RELATED"/>
    <property type="match status" value="1"/>
</dbReference>
<feature type="transmembrane region" description="Helical" evidence="7">
    <location>
        <begin position="205"/>
        <end position="223"/>
    </location>
</feature>
<evidence type="ECO:0000256" key="1">
    <source>
        <dbReference type="ARBA" id="ARBA00004651"/>
    </source>
</evidence>
<dbReference type="InterPro" id="IPR006214">
    <property type="entry name" value="Bax_inhibitor_1-related"/>
</dbReference>
<reference evidence="9" key="1">
    <citation type="submission" date="2016-10" db="EMBL/GenBank/DDBJ databases">
        <authorList>
            <person name="Varghese N."/>
            <person name="Submissions S."/>
        </authorList>
    </citation>
    <scope>NUCLEOTIDE SEQUENCE [LARGE SCALE GENOMIC DNA]</scope>
    <source>
        <strain evidence="9">CGMCC 1.10971</strain>
    </source>
</reference>
<dbReference type="AlphaFoldDB" id="A0A1I2PDN2"/>
<gene>
    <name evidence="8" type="ORF">SAMN05216175_103377</name>
</gene>
<dbReference type="PROSITE" id="PS01243">
    <property type="entry name" value="BI1"/>
    <property type="match status" value="1"/>
</dbReference>
<feature type="transmembrane region" description="Helical" evidence="7">
    <location>
        <begin position="26"/>
        <end position="44"/>
    </location>
</feature>
<evidence type="ECO:0000313" key="9">
    <source>
        <dbReference type="Proteomes" id="UP000198623"/>
    </source>
</evidence>
<name>A0A1I2PDN2_9GAMM</name>
<keyword evidence="5 7" id="KW-1133">Transmembrane helix</keyword>
<feature type="transmembrane region" description="Helical" evidence="7">
    <location>
        <begin position="139"/>
        <end position="160"/>
    </location>
</feature>
<accession>A0A1I2PDN2</accession>